<dbReference type="PROSITE" id="PS00028">
    <property type="entry name" value="ZINC_FINGER_C2H2_1"/>
    <property type="match status" value="2"/>
</dbReference>
<dbReference type="InterPro" id="IPR036236">
    <property type="entry name" value="Znf_C2H2_sf"/>
</dbReference>
<organism evidence="4 5">
    <name type="scientific">Tigriopus californicus</name>
    <name type="common">Marine copepod</name>
    <dbReference type="NCBI Taxonomy" id="6832"/>
    <lineage>
        <taxon>Eukaryota</taxon>
        <taxon>Metazoa</taxon>
        <taxon>Ecdysozoa</taxon>
        <taxon>Arthropoda</taxon>
        <taxon>Crustacea</taxon>
        <taxon>Multicrustacea</taxon>
        <taxon>Hexanauplia</taxon>
        <taxon>Copepoda</taxon>
        <taxon>Harpacticoida</taxon>
        <taxon>Harpacticidae</taxon>
        <taxon>Tigriopus</taxon>
    </lineage>
</organism>
<evidence type="ECO:0000256" key="2">
    <source>
        <dbReference type="SAM" id="MobiDB-lite"/>
    </source>
</evidence>
<dbReference type="SUPFAM" id="SSF55347">
    <property type="entry name" value="Glyceraldehyde-3-phosphate dehydrogenase-like, C-terminal domain"/>
    <property type="match status" value="1"/>
</dbReference>
<dbReference type="SUPFAM" id="SSF51735">
    <property type="entry name" value="NAD(P)-binding Rossmann-fold domains"/>
    <property type="match status" value="1"/>
</dbReference>
<dbReference type="Gene3D" id="3.30.360.10">
    <property type="entry name" value="Dihydrodipicolinate Reductase, domain 2"/>
    <property type="match status" value="1"/>
</dbReference>
<evidence type="ECO:0000313" key="5">
    <source>
        <dbReference type="Proteomes" id="UP000318571"/>
    </source>
</evidence>
<name>A0A553NPM7_TIGCA</name>
<feature type="compositionally biased region" description="Basic and acidic residues" evidence="2">
    <location>
        <begin position="1"/>
        <end position="10"/>
    </location>
</feature>
<dbReference type="EMBL" id="VCGU01000011">
    <property type="protein sequence ID" value="TRY67369.1"/>
    <property type="molecule type" value="Genomic_DNA"/>
</dbReference>
<reference evidence="4 5" key="1">
    <citation type="journal article" date="2018" name="Nat. Ecol. Evol.">
        <title>Genomic signatures of mitonuclear coevolution across populations of Tigriopus californicus.</title>
        <authorList>
            <person name="Barreto F.S."/>
            <person name="Watson E.T."/>
            <person name="Lima T.G."/>
            <person name="Willett C.S."/>
            <person name="Edmands S."/>
            <person name="Li W."/>
            <person name="Burton R.S."/>
        </authorList>
    </citation>
    <scope>NUCLEOTIDE SEQUENCE [LARGE SCALE GENOMIC DNA]</scope>
    <source>
        <strain evidence="4 5">San Diego</strain>
    </source>
</reference>
<keyword evidence="1" id="KW-0862">Zinc</keyword>
<dbReference type="Gene3D" id="3.40.50.720">
    <property type="entry name" value="NAD(P)-binding Rossmann-like Domain"/>
    <property type="match status" value="1"/>
</dbReference>
<feature type="domain" description="C2H2-type" evidence="3">
    <location>
        <begin position="1065"/>
        <end position="1092"/>
    </location>
</feature>
<dbReference type="GO" id="GO:0000166">
    <property type="term" value="F:nucleotide binding"/>
    <property type="evidence" value="ECO:0007669"/>
    <property type="project" value="InterPro"/>
</dbReference>
<keyword evidence="1" id="KW-0479">Metal-binding</keyword>
<keyword evidence="5" id="KW-1185">Reference proteome</keyword>
<sequence>MDVSTDHHEVDDEDMDELDEDEEDEHVETCRICGQHGPGHAHILGETGQRRQLAEKIRFCFSTQTEPFLLSGIMSQSQSPSLPAGSTPDGDLLDKEWTKIDGPQVRTVTAVVIGAGNRGQNYANFALDFPSRMRIVAVAECQPHRLARMRQNFGLSTDVCFSDWRDLLAKEKMADMAIVATQDRMHREPAIALARQGYHLLLEKPMAVDEAECEDIARVCQEQNTLVAVCHVLRYFPPCVKIREIIDSGAIGQVVTINHVENILYWHFAHSFVRGNWRNLSASTFSLLAKCCHDIDLIMYWMGDRRCTQIQSFGGLYHFRESQKPKNATDRCMNCPVETDCAFSAQKIYLKSENQRPRWPMSAVCDIEDHPRGYKAALTEALTTGPYGRCVYACDNDVCDHQTVNMEFETGATAVMTMNAFTRNMCRETRICGTKGELRWDGSSKGPIFVYDFNTNAEKAVRPDLIAPPCRTSGHDGADFFLVNAFLKAVASNDPGLISSGIQDSLRSHKLVFAAEKSRLSGTIESVLNVHAHDGLSKWLCQECQQSLNNSFANAKKIQEFQFTLKRREEARKLKNKSAFQLSHFVHGDTNYANRSPNASDEKKSNSKVAVQQVNDTGLYKVSINGSVKRPQSLDLSLEDLLGEGVNDQDGRDGSKVSKTEFITTPDMPIGNPEMSFSIPDSLMFPHYQGEPQRTCQAERPKQVEAGYNSVKLQQDLLAKTPPVSSHSVSPAELSAITLPANSLSHHPIPSATLSQSIVSPLPHSPSLSMNLKAVSQSMFQHLTPQQHLIHSQLSHLAQSTRTITATSRSPSGLTPIPISELSKEGIFTSSNGMLKVISLSSSPPQLPMNALNTVSGSSNLAANVTLPDGSRIHVPIVNGTKLPDIQMLQNQLKNNDLLSQIRVPSMTTSLPMTPMRESDDMVQSTISLLSLGSGSFKCTQCSISFKNADVKTMVKHCLTAHGTANTLFGCPMCHEKNDNPTKILEHMKMYHDDGICGNDLSADHLFNNMNKTNINNNIIHPAVEAPTPPSQPIRQECSVCHESYTTKAAMKIHMQNAHFATGLHECPTCQRMFSSRATLKRHQLTHAGSRSFTCKVCAANFGQKSALTTHSKTHDASSTVTNLFCSCCEKQFDNRQTFNSHLTECRGRARKNNAPALQLPSDILAHAKDEPKHESSPIVP</sequence>
<dbReference type="SMART" id="SM00355">
    <property type="entry name" value="ZnF_C2H2"/>
    <property type="match status" value="6"/>
</dbReference>
<keyword evidence="1" id="KW-0863">Zinc-finger</keyword>
<dbReference type="InterPro" id="IPR051450">
    <property type="entry name" value="Gfo/Idh/MocA_Oxidoreductases"/>
</dbReference>
<dbReference type="InterPro" id="IPR000683">
    <property type="entry name" value="Gfo/Idh/MocA-like_OxRdtase_N"/>
</dbReference>
<proteinExistence type="predicted"/>
<evidence type="ECO:0000259" key="3">
    <source>
        <dbReference type="PROSITE" id="PS50157"/>
    </source>
</evidence>
<feature type="compositionally biased region" description="Acidic residues" evidence="2">
    <location>
        <begin position="11"/>
        <end position="25"/>
    </location>
</feature>
<comment type="caution">
    <text evidence="4">The sequence shown here is derived from an EMBL/GenBank/DDBJ whole genome shotgun (WGS) entry which is preliminary data.</text>
</comment>
<accession>A0A553NPM7</accession>
<dbReference type="InterPro" id="IPR013087">
    <property type="entry name" value="Znf_C2H2_type"/>
</dbReference>
<evidence type="ECO:0000313" key="4">
    <source>
        <dbReference type="EMBL" id="TRY67369.1"/>
    </source>
</evidence>
<dbReference type="PROSITE" id="PS50157">
    <property type="entry name" value="ZINC_FINGER_C2H2_2"/>
    <property type="match status" value="2"/>
</dbReference>
<dbReference type="Pfam" id="PF01408">
    <property type="entry name" value="GFO_IDH_MocA"/>
    <property type="match status" value="1"/>
</dbReference>
<gene>
    <name evidence="4" type="ORF">TCAL_12098</name>
</gene>
<dbReference type="STRING" id="6832.A0A553NPM7"/>
<dbReference type="InterPro" id="IPR004104">
    <property type="entry name" value="Gfo/Idh/MocA-like_OxRdtase_C"/>
</dbReference>
<dbReference type="InterPro" id="IPR036291">
    <property type="entry name" value="NAD(P)-bd_dom_sf"/>
</dbReference>
<evidence type="ECO:0000256" key="1">
    <source>
        <dbReference type="PROSITE-ProRule" id="PRU00042"/>
    </source>
</evidence>
<protein>
    <recommendedName>
        <fullName evidence="3">C2H2-type domain-containing protein</fullName>
    </recommendedName>
</protein>
<dbReference type="Proteomes" id="UP000318571">
    <property type="component" value="Chromosome 4"/>
</dbReference>
<dbReference type="AlphaFoldDB" id="A0A553NPM7"/>
<feature type="domain" description="C2H2-type" evidence="3">
    <location>
        <begin position="1093"/>
        <end position="1120"/>
    </location>
</feature>
<dbReference type="PANTHER" id="PTHR43377:SF2">
    <property type="entry name" value="BINDING ROSSMANN FOLD OXIDOREDUCTASE, PUTATIVE (AFU_ORTHOLOGUE AFUA_4G00560)-RELATED"/>
    <property type="match status" value="1"/>
</dbReference>
<dbReference type="Gene3D" id="3.30.160.60">
    <property type="entry name" value="Classic Zinc Finger"/>
    <property type="match status" value="2"/>
</dbReference>
<dbReference type="PANTHER" id="PTHR43377">
    <property type="entry name" value="BILIVERDIN REDUCTASE A"/>
    <property type="match status" value="1"/>
</dbReference>
<feature type="region of interest" description="Disordered" evidence="2">
    <location>
        <begin position="589"/>
        <end position="610"/>
    </location>
</feature>
<dbReference type="Pfam" id="PF02894">
    <property type="entry name" value="GFO_IDH_MocA_C"/>
    <property type="match status" value="1"/>
</dbReference>
<feature type="region of interest" description="Disordered" evidence="2">
    <location>
        <begin position="1"/>
        <end position="25"/>
    </location>
</feature>
<dbReference type="Pfam" id="PF00096">
    <property type="entry name" value="zf-C2H2"/>
    <property type="match status" value="2"/>
</dbReference>
<dbReference type="GO" id="GO:0008270">
    <property type="term" value="F:zinc ion binding"/>
    <property type="evidence" value="ECO:0007669"/>
    <property type="project" value="UniProtKB-KW"/>
</dbReference>
<dbReference type="SUPFAM" id="SSF57667">
    <property type="entry name" value="beta-beta-alpha zinc fingers"/>
    <property type="match status" value="1"/>
</dbReference>